<feature type="coiled-coil region" evidence="1">
    <location>
        <begin position="1077"/>
        <end position="1139"/>
    </location>
</feature>
<protein>
    <recommendedName>
        <fullName evidence="4">BREX system P-loop protein BrxC</fullName>
    </recommendedName>
</protein>
<gene>
    <name evidence="2" type="ORF">SAMN00777080_3495</name>
</gene>
<proteinExistence type="predicted"/>
<dbReference type="AlphaFoldDB" id="A0A1W2H7L8"/>
<accession>A0A1W2H7L8</accession>
<evidence type="ECO:0008006" key="4">
    <source>
        <dbReference type="Google" id="ProtNLM"/>
    </source>
</evidence>
<keyword evidence="3" id="KW-1185">Reference proteome</keyword>
<organism evidence="2 3">
    <name type="scientific">Aquiflexum balticum DSM 16537</name>
    <dbReference type="NCBI Taxonomy" id="758820"/>
    <lineage>
        <taxon>Bacteria</taxon>
        <taxon>Pseudomonadati</taxon>
        <taxon>Bacteroidota</taxon>
        <taxon>Cytophagia</taxon>
        <taxon>Cytophagales</taxon>
        <taxon>Cyclobacteriaceae</taxon>
        <taxon>Aquiflexum</taxon>
    </lineage>
</organism>
<evidence type="ECO:0000256" key="1">
    <source>
        <dbReference type="SAM" id="Coils"/>
    </source>
</evidence>
<name>A0A1W2H7L8_9BACT</name>
<dbReference type="STRING" id="758820.SAMN00777080_3495"/>
<sequence>MKNKDLFNLNPTEINIKNDGVAKIKTLLESDDLAIAEYELKTFVCEGEYHDGLKKIFETYLSNFEKKDINIPAFWVSGFFGSGKSHLVKMASYLWDDFEFPNGATARTIKPLPTEIKDLLTEIDRKQKIYGKLSISGTLRDFPSKDISYSFLQIMLSALELPQQYHHFKFVHWTIEEGIHDELKHKIESQGRVFRKEVENLFVSTPLAKAILEIKPDFASSEAQVREIFRAQYPRVESISRENFIRTIREEILPLKYGDKIPCTLIVLDEVQQFIGTDGDLANAVQFLAEDLCSRFDNKFLFVGTGQNALQDTPTLQKLMARFRVPIQLTDTDIQKVIRKTILEKKPSAVSEIKKKLEESLGEVSRNLSGTDFGYDSDDKDVLVADYPILPSTRKFWNRLLKVIDTAGTTGMLRNQLRIIDESLKHVADEEVGKIVPADFIFNQNQTQLIQSGLLLSDTNNLIQSKKSQDGDGLLEGRILSAVFLIEKLTNEIKDTGLKANDSHITELLIDDLNSNSDGFRNKVKELIQKLVEEKFLMPIEDEYRLQTKAGANWEQEFRKHHIKISNSGEDQIHNLRKEKILAYFKDKTKSIIISHGVSKAARNFELWDKESMPNREEKLHLWIKDGWYTNESTLMSEIRAQGNDTPLAYAYVAKQRDPELRAAIVNFLAAKQTLDFMGIPNTIEGQQVMRSMETRKGMALNNIQELIEKICRESTILLAGGSKADVGAIRENIESALHAIADRQFPEFKNKADHANWGRALTKAIAGSPDALEAIGYKGEPVNHPVALGILNFIGNQSKTGREIRNHFSIAPYGWSQDAIDTILVSLKRTEHISSSESDLKTGTINQATFKKEIHTLTATQKISIRRLLQEAGINCPPNQDIFPYSNEFLDKLKVLAEHISGEAPKPERINTNFIKDISNKEGNERLLDMLNHKDELSEKYKDWTKKEEILRDREPDWENLNDLKKLCPDSPDFGMIVTEIDAIRDNRLLFQEPDPIQPILTQLTEKLGNKLNEVVEKYLNQRQERMIVLQENEYFKKLLPEQKNSILMKNQLLTKYEIRIHDAYNLAFQLQKISLDNWKTKISALQGQFDAALNEAIELSAPKATSFHLPKRTINNQAELEQYITDLKSELENLLANSSSIILK</sequence>
<dbReference type="Proteomes" id="UP000192333">
    <property type="component" value="Chromosome I"/>
</dbReference>
<dbReference type="RefSeq" id="WP_084121639.1">
    <property type="nucleotide sequence ID" value="NZ_LT838813.1"/>
</dbReference>
<evidence type="ECO:0000313" key="3">
    <source>
        <dbReference type="Proteomes" id="UP000192333"/>
    </source>
</evidence>
<dbReference type="NCBIfam" id="NF033441">
    <property type="entry name" value="BREX_BrxC"/>
    <property type="match status" value="1"/>
</dbReference>
<dbReference type="EMBL" id="LT838813">
    <property type="protein sequence ID" value="SMD44859.1"/>
    <property type="molecule type" value="Genomic_DNA"/>
</dbReference>
<dbReference type="OrthoDB" id="3201900at2"/>
<evidence type="ECO:0000313" key="2">
    <source>
        <dbReference type="EMBL" id="SMD44859.1"/>
    </source>
</evidence>
<keyword evidence="1" id="KW-0175">Coiled coil</keyword>
<dbReference type="InterPro" id="IPR047679">
    <property type="entry name" value="BREX_BrxC"/>
</dbReference>
<reference evidence="3" key="1">
    <citation type="submission" date="2017-04" db="EMBL/GenBank/DDBJ databases">
        <authorList>
            <person name="Varghese N."/>
            <person name="Submissions S."/>
        </authorList>
    </citation>
    <scope>NUCLEOTIDE SEQUENCE [LARGE SCALE GENOMIC DNA]</scope>
    <source>
        <strain evidence="3">DSM 16537</strain>
    </source>
</reference>